<feature type="compositionally biased region" description="Basic residues" evidence="1">
    <location>
        <begin position="1"/>
        <end position="11"/>
    </location>
</feature>
<feature type="compositionally biased region" description="Gly residues" evidence="1">
    <location>
        <begin position="313"/>
        <end position="323"/>
    </location>
</feature>
<feature type="compositionally biased region" description="Gly residues" evidence="1">
    <location>
        <begin position="32"/>
        <end position="44"/>
    </location>
</feature>
<feature type="compositionally biased region" description="Basic and acidic residues" evidence="1">
    <location>
        <begin position="74"/>
        <end position="90"/>
    </location>
</feature>
<accession>A0A841IR44</accession>
<feature type="region of interest" description="Disordered" evidence="1">
    <location>
        <begin position="1"/>
        <end position="491"/>
    </location>
</feature>
<feature type="compositionally biased region" description="Basic residues" evidence="1">
    <location>
        <begin position="329"/>
        <end position="345"/>
    </location>
</feature>
<dbReference type="AlphaFoldDB" id="A0A841IR44"/>
<protein>
    <submittedName>
        <fullName evidence="2">Uncharacterized protein</fullName>
    </submittedName>
</protein>
<feature type="compositionally biased region" description="Basic residues" evidence="1">
    <location>
        <begin position="431"/>
        <end position="452"/>
    </location>
</feature>
<feature type="compositionally biased region" description="Basic residues" evidence="1">
    <location>
        <begin position="191"/>
        <end position="201"/>
    </location>
</feature>
<feature type="compositionally biased region" description="Low complexity" evidence="1">
    <location>
        <begin position="421"/>
        <end position="430"/>
    </location>
</feature>
<sequence>MDRRRGRRHRAGGQPAPAAAHRPALPASAAGPAGGACGVPGGPAGRARPGRRQQRRSVLGRGRLFGCGGLGAGRDGRGRQDRSGPGRGCDRPPQGVVLRRAVREPARLHTRRGSVDGGGGAGRAAAPDGRGRRGDSARGRGAGRLLPIRTGGAVPGRRTQPAGAGGGRQRPLGRPGTAPAAGYGRAPAGGHHPRRPARAGRRPPPGPGRAGPRRLPRAAVLHPHGGRPPGRARARCGGAGQVGRTVRAPAAGVGDHRGPARPQASPVPGQALRPVGEGRLPGRQDQGRRSRGGADPGAAGSLRHLSGPAHPRGGTGVSAGGCRPGPDHLHRRSRRTHRSGHRRGQRAFGGAGGRAPAHPARSGPMGRPRPAHRPRHHPPRPTPGPQPGSGMAAGPLHRYHQSCRRPCAGPSRRAGSQGVPRPAGRAGMAGRRTRHPGCRCPCRTRPRTHRGSHCPATAPGLLPGPQTALRGLGEGLRLRSGSSPRRRRPLQ</sequence>
<gene>
    <name evidence="2" type="ORF">FHS13_002651</name>
</gene>
<name>A0A841IR44_9ACTN</name>
<comment type="caution">
    <text evidence="2">The sequence shown here is derived from an EMBL/GenBank/DDBJ whole genome shotgun (WGS) entry which is preliminary data.</text>
</comment>
<feature type="compositionally biased region" description="Basic and acidic residues" evidence="1">
    <location>
        <begin position="129"/>
        <end position="138"/>
    </location>
</feature>
<feature type="compositionally biased region" description="Low complexity" evidence="1">
    <location>
        <begin position="12"/>
        <end position="31"/>
    </location>
</feature>
<evidence type="ECO:0000313" key="2">
    <source>
        <dbReference type="EMBL" id="MBB6120694.1"/>
    </source>
</evidence>
<organism evidence="2 3">
    <name type="scientific">Nocardiopsis algeriensis</name>
    <dbReference type="NCBI Taxonomy" id="1478215"/>
    <lineage>
        <taxon>Bacteria</taxon>
        <taxon>Bacillati</taxon>
        <taxon>Actinomycetota</taxon>
        <taxon>Actinomycetes</taxon>
        <taxon>Streptosporangiales</taxon>
        <taxon>Nocardiopsidaceae</taxon>
        <taxon>Nocardiopsis</taxon>
    </lineage>
</organism>
<feature type="compositionally biased region" description="Low complexity" evidence="1">
    <location>
        <begin position="354"/>
        <end position="368"/>
    </location>
</feature>
<feature type="compositionally biased region" description="Gly residues" evidence="1">
    <location>
        <begin position="63"/>
        <end position="73"/>
    </location>
</feature>
<evidence type="ECO:0000256" key="1">
    <source>
        <dbReference type="SAM" id="MobiDB-lite"/>
    </source>
</evidence>
<proteinExistence type="predicted"/>
<dbReference type="Proteomes" id="UP000536604">
    <property type="component" value="Unassembled WGS sequence"/>
</dbReference>
<dbReference type="EMBL" id="JACHJO010000007">
    <property type="protein sequence ID" value="MBB6120694.1"/>
    <property type="molecule type" value="Genomic_DNA"/>
</dbReference>
<keyword evidence="3" id="KW-1185">Reference proteome</keyword>
<feature type="compositionally biased region" description="Basic residues" evidence="1">
    <location>
        <begin position="369"/>
        <end position="379"/>
    </location>
</feature>
<evidence type="ECO:0000313" key="3">
    <source>
        <dbReference type="Proteomes" id="UP000536604"/>
    </source>
</evidence>
<feature type="compositionally biased region" description="Low complexity" evidence="1">
    <location>
        <begin position="169"/>
        <end position="190"/>
    </location>
</feature>
<reference evidence="2 3" key="1">
    <citation type="submission" date="2020-08" db="EMBL/GenBank/DDBJ databases">
        <title>Genomic Encyclopedia of Type Strains, Phase III (KMG-III): the genomes of soil and plant-associated and newly described type strains.</title>
        <authorList>
            <person name="Whitman W."/>
        </authorList>
    </citation>
    <scope>NUCLEOTIDE SEQUENCE [LARGE SCALE GENOMIC DNA]</scope>
    <source>
        <strain evidence="2 3">CECT 8712</strain>
    </source>
</reference>